<evidence type="ECO:0000259" key="11">
    <source>
        <dbReference type="Pfam" id="PF01370"/>
    </source>
</evidence>
<evidence type="ECO:0000256" key="8">
    <source>
        <dbReference type="ARBA" id="ARBA00023235"/>
    </source>
</evidence>
<dbReference type="NCBIfam" id="TIGR01179">
    <property type="entry name" value="galE"/>
    <property type="match status" value="1"/>
</dbReference>
<dbReference type="GO" id="GO:0003978">
    <property type="term" value="F:UDP-glucose 4-epimerase activity"/>
    <property type="evidence" value="ECO:0007669"/>
    <property type="project" value="UniProtKB-UniRule"/>
</dbReference>
<accession>A0A6M4GWV3</accession>
<protein>
    <recommendedName>
        <fullName evidence="6 10">UDP-glucose 4-epimerase</fullName>
        <ecNumber evidence="5 10">5.1.3.2</ecNumber>
    </recommendedName>
</protein>
<evidence type="ECO:0000256" key="6">
    <source>
        <dbReference type="ARBA" id="ARBA00018569"/>
    </source>
</evidence>
<dbReference type="Gene3D" id="3.40.50.720">
    <property type="entry name" value="NAD(P)-binding Rossmann-like Domain"/>
    <property type="match status" value="1"/>
</dbReference>
<evidence type="ECO:0000256" key="4">
    <source>
        <dbReference type="ARBA" id="ARBA00007637"/>
    </source>
</evidence>
<dbReference type="InterPro" id="IPR001509">
    <property type="entry name" value="Epimerase_deHydtase"/>
</dbReference>
<evidence type="ECO:0000256" key="5">
    <source>
        <dbReference type="ARBA" id="ARBA00013189"/>
    </source>
</evidence>
<evidence type="ECO:0000256" key="9">
    <source>
        <dbReference type="ARBA" id="ARBA00023277"/>
    </source>
</evidence>
<reference evidence="12 13" key="1">
    <citation type="submission" date="2020-04" db="EMBL/GenBank/DDBJ databases">
        <title>Usitatibacter rugosus gen. nov., sp. nov. and Usitatibacter palustris sp. nov., novel members of Usitatibacteraceae fam. nov. within the order Nitrosomonadales isolated from soil.</title>
        <authorList>
            <person name="Huber K.J."/>
            <person name="Neumann-Schaal M."/>
            <person name="Geppert A."/>
            <person name="Luckner M."/>
            <person name="Wanner G."/>
            <person name="Overmann J."/>
        </authorList>
    </citation>
    <scope>NUCLEOTIDE SEQUENCE [LARGE SCALE GENOMIC DNA]</scope>
    <source>
        <strain evidence="12 13">0125_3</strain>
    </source>
</reference>
<gene>
    <name evidence="12" type="primary">galE</name>
    <name evidence="12" type="ORF">DSM104443_02808</name>
</gene>
<comment type="subunit">
    <text evidence="10">Homodimer.</text>
</comment>
<dbReference type="Gene3D" id="3.90.25.10">
    <property type="entry name" value="UDP-galactose 4-epimerase, domain 1"/>
    <property type="match status" value="1"/>
</dbReference>
<comment type="similarity">
    <text evidence="4 10">Belongs to the NAD(P)-dependent epimerase/dehydratase family.</text>
</comment>
<feature type="domain" description="NAD-dependent epimerase/dehydratase" evidence="11">
    <location>
        <begin position="5"/>
        <end position="261"/>
    </location>
</feature>
<dbReference type="InterPro" id="IPR036291">
    <property type="entry name" value="NAD(P)-bd_dom_sf"/>
</dbReference>
<evidence type="ECO:0000256" key="10">
    <source>
        <dbReference type="RuleBase" id="RU366046"/>
    </source>
</evidence>
<dbReference type="AlphaFoldDB" id="A0A6M4GWV3"/>
<dbReference type="SUPFAM" id="SSF51735">
    <property type="entry name" value="NAD(P)-binding Rossmann-fold domains"/>
    <property type="match status" value="1"/>
</dbReference>
<keyword evidence="7 10" id="KW-0520">NAD</keyword>
<comment type="pathway">
    <text evidence="3 10">Carbohydrate metabolism; galactose metabolism.</text>
</comment>
<dbReference type="PANTHER" id="PTHR43725:SF53">
    <property type="entry name" value="UDP-ARABINOSE 4-EPIMERASE 1"/>
    <property type="match status" value="1"/>
</dbReference>
<dbReference type="PANTHER" id="PTHR43725">
    <property type="entry name" value="UDP-GLUCOSE 4-EPIMERASE"/>
    <property type="match status" value="1"/>
</dbReference>
<keyword evidence="8 10" id="KW-0413">Isomerase</keyword>
<comment type="cofactor">
    <cofactor evidence="2 10">
        <name>NAD(+)</name>
        <dbReference type="ChEBI" id="CHEBI:57540"/>
    </cofactor>
</comment>
<dbReference type="EC" id="5.1.3.2" evidence="5 10"/>
<evidence type="ECO:0000256" key="7">
    <source>
        <dbReference type="ARBA" id="ARBA00023027"/>
    </source>
</evidence>
<dbReference type="GO" id="GO:0006012">
    <property type="term" value="P:galactose metabolic process"/>
    <property type="evidence" value="ECO:0007669"/>
    <property type="project" value="UniProtKB-UniPathway"/>
</dbReference>
<evidence type="ECO:0000313" key="13">
    <source>
        <dbReference type="Proteomes" id="UP000501534"/>
    </source>
</evidence>
<dbReference type="RefSeq" id="WP_171093305.1">
    <property type="nucleotide sequence ID" value="NZ_CP053069.1"/>
</dbReference>
<keyword evidence="13" id="KW-1185">Reference proteome</keyword>
<sequence length="332" mass="36074">MADSVLVVGGAGYIGSHMVKLLASTGHEVVVFDDLSTGHRDAIASSVLVEGDLRDPVAITKALALRKFSSVLHFAAKCYVGESVQDPAKYYGNNVLGTANLLEAMRTNGVGKLVFSSSCSTYGDPVMTPMTEEHPQDPVNPYGATKLMGERAMKDYGRAYGLRTVALRYFNASGLDADGTLGERHDPETHLIPLVLREALRLRAGGARDATQLQVFGDDFDTPDGTCIRDYVHVSDLCAAHLLAMRRLDAPGRAFEAFNLGSEKGSSVLDVIECCRRITGQDIGYKMAGRRAGDPARLIASSERARRDLGWSPRYADLPEIVSTAWRWFSRT</sequence>
<keyword evidence="9 10" id="KW-0119">Carbohydrate metabolism</keyword>
<evidence type="ECO:0000256" key="1">
    <source>
        <dbReference type="ARBA" id="ARBA00000083"/>
    </source>
</evidence>
<comment type="catalytic activity">
    <reaction evidence="1 10">
        <text>UDP-alpha-D-glucose = UDP-alpha-D-galactose</text>
        <dbReference type="Rhea" id="RHEA:22168"/>
        <dbReference type="ChEBI" id="CHEBI:58885"/>
        <dbReference type="ChEBI" id="CHEBI:66914"/>
        <dbReference type="EC" id="5.1.3.2"/>
    </reaction>
</comment>
<organism evidence="12 13">
    <name type="scientific">Usitatibacter rugosus</name>
    <dbReference type="NCBI Taxonomy" id="2732067"/>
    <lineage>
        <taxon>Bacteria</taxon>
        <taxon>Pseudomonadati</taxon>
        <taxon>Pseudomonadota</taxon>
        <taxon>Betaproteobacteria</taxon>
        <taxon>Nitrosomonadales</taxon>
        <taxon>Usitatibacteraceae</taxon>
        <taxon>Usitatibacter</taxon>
    </lineage>
</organism>
<evidence type="ECO:0000256" key="2">
    <source>
        <dbReference type="ARBA" id="ARBA00001911"/>
    </source>
</evidence>
<dbReference type="UniPathway" id="UPA00214"/>
<dbReference type="Proteomes" id="UP000501534">
    <property type="component" value="Chromosome"/>
</dbReference>
<name>A0A6M4GWV3_9PROT</name>
<dbReference type="KEGG" id="uru:DSM104443_02808"/>
<dbReference type="InterPro" id="IPR005886">
    <property type="entry name" value="UDP_G4E"/>
</dbReference>
<proteinExistence type="inferred from homology"/>
<dbReference type="Pfam" id="PF01370">
    <property type="entry name" value="Epimerase"/>
    <property type="match status" value="1"/>
</dbReference>
<evidence type="ECO:0000313" key="12">
    <source>
        <dbReference type="EMBL" id="QJR11726.1"/>
    </source>
</evidence>
<evidence type="ECO:0000256" key="3">
    <source>
        <dbReference type="ARBA" id="ARBA00004947"/>
    </source>
</evidence>
<dbReference type="EMBL" id="CP053069">
    <property type="protein sequence ID" value="QJR11726.1"/>
    <property type="molecule type" value="Genomic_DNA"/>
</dbReference>
<dbReference type="CDD" id="cd05247">
    <property type="entry name" value="UDP_G4E_1_SDR_e"/>
    <property type="match status" value="1"/>
</dbReference>